<protein>
    <submittedName>
        <fullName evidence="1">Uncharacterized protein</fullName>
    </submittedName>
</protein>
<reference evidence="1" key="1">
    <citation type="submission" date="2015-10" db="EMBL/GenBank/DDBJ databases">
        <title>EvidentialGene: Evidence-directed Construction of Complete mRNA Transcriptomes without Genomes.</title>
        <authorList>
            <person name="Gilbert D.G."/>
        </authorList>
    </citation>
    <scope>NUCLEOTIDE SEQUENCE</scope>
</reference>
<sequence length="307" mass="34253">MDTVHGGRAIRTTLCRAQMHRTLHFSEIGFFDFIDKTEDAQRRVESALSSFVDEIEKSNLRKMQQRSSWKMGLVSDSCLNQKELLGTSTENQEKRITLVDLSSSIDISDIVEEDDVKRMAYFYVYATKLQSLASTGGNSMGLASGFLDLKPLMHWSVVVKFESPESIYTLDADTSGGLTGAKFVVKVKRQYPEKVRRKIEVGSIIISPQQVIRCARKLYLNEGKYDFIFANCQSWAHKFCCEISPDFAANLPVTIGDCTTIATTIGVSVISLGAAGIGIGWALCKMLQNRQSKLPSSMNEEEENDDI</sequence>
<accession>A0A0P6GZT9</accession>
<proteinExistence type="predicted"/>
<dbReference type="AlphaFoldDB" id="A0A0P6GZT9"/>
<dbReference type="OrthoDB" id="6344276at2759"/>
<organism evidence="1">
    <name type="scientific">Daphnia magna</name>
    <dbReference type="NCBI Taxonomy" id="35525"/>
    <lineage>
        <taxon>Eukaryota</taxon>
        <taxon>Metazoa</taxon>
        <taxon>Ecdysozoa</taxon>
        <taxon>Arthropoda</taxon>
        <taxon>Crustacea</taxon>
        <taxon>Branchiopoda</taxon>
        <taxon>Diplostraca</taxon>
        <taxon>Cladocera</taxon>
        <taxon>Anomopoda</taxon>
        <taxon>Daphniidae</taxon>
        <taxon>Daphnia</taxon>
    </lineage>
</organism>
<name>A0A0P6GZT9_9CRUS</name>
<dbReference type="EMBL" id="GDIQ01026771">
    <property type="protein sequence ID" value="JAN67966.1"/>
    <property type="molecule type" value="Transcribed_RNA"/>
</dbReference>
<evidence type="ECO:0000313" key="1">
    <source>
        <dbReference type="EMBL" id="JAN67966.1"/>
    </source>
</evidence>